<evidence type="ECO:0000256" key="6">
    <source>
        <dbReference type="ARBA" id="ARBA00023065"/>
    </source>
</evidence>
<evidence type="ECO:0000256" key="13">
    <source>
        <dbReference type="ARBA" id="ARBA00034099"/>
    </source>
</evidence>
<keyword evidence="6 14" id="KW-0406">Ion transport</keyword>
<comment type="subcellular location">
    <subcellularLocation>
        <location evidence="13">Synaptic cell membrane</location>
        <topology evidence="13">Multi-pass membrane protein</topology>
    </subcellularLocation>
</comment>
<feature type="domain" description="Neurotransmitter-gated ion-channel transmembrane" evidence="17">
    <location>
        <begin position="264"/>
        <end position="492"/>
    </location>
</feature>
<dbReference type="CDD" id="cd19064">
    <property type="entry name" value="LGIC_TM_nAChR"/>
    <property type="match status" value="2"/>
</dbReference>
<keyword evidence="14" id="KW-0732">Signal</keyword>
<evidence type="ECO:0000256" key="3">
    <source>
        <dbReference type="ARBA" id="ARBA00022692"/>
    </source>
</evidence>
<dbReference type="InterPro" id="IPR002394">
    <property type="entry name" value="Nicotinic_acetylcholine_rcpt"/>
</dbReference>
<protein>
    <submittedName>
        <fullName evidence="18">ACH2-like protein</fullName>
    </submittedName>
</protein>
<dbReference type="InterPro" id="IPR006202">
    <property type="entry name" value="Neur_chan_lig-bd"/>
</dbReference>
<dbReference type="SUPFAM" id="SSF63712">
    <property type="entry name" value="Nicotinic receptor ligand binding domain-like"/>
    <property type="match status" value="2"/>
</dbReference>
<comment type="caution">
    <text evidence="14">Lacks conserved residue(s) required for the propagation of feature annotation.</text>
</comment>
<feature type="transmembrane region" description="Helical" evidence="14">
    <location>
        <begin position="326"/>
        <end position="346"/>
    </location>
</feature>
<feature type="region of interest" description="Disordered" evidence="15">
    <location>
        <begin position="393"/>
        <end position="417"/>
    </location>
</feature>
<comment type="similarity">
    <text evidence="14">Belongs to the ligand-gated ion channel (TC 1.A.9) family.</text>
</comment>
<keyword evidence="11" id="KW-1071">Ligand-gated ion channel</keyword>
<evidence type="ECO:0000256" key="11">
    <source>
        <dbReference type="ARBA" id="ARBA00023286"/>
    </source>
</evidence>
<organism evidence="18 19">
    <name type="scientific">Mya arenaria</name>
    <name type="common">Soft-shell clam</name>
    <dbReference type="NCBI Taxonomy" id="6604"/>
    <lineage>
        <taxon>Eukaryota</taxon>
        <taxon>Metazoa</taxon>
        <taxon>Spiralia</taxon>
        <taxon>Lophotrochozoa</taxon>
        <taxon>Mollusca</taxon>
        <taxon>Bivalvia</taxon>
        <taxon>Autobranchia</taxon>
        <taxon>Heteroconchia</taxon>
        <taxon>Euheterodonta</taxon>
        <taxon>Imparidentia</taxon>
        <taxon>Neoheterodontei</taxon>
        <taxon>Myida</taxon>
        <taxon>Myoidea</taxon>
        <taxon>Myidae</taxon>
        <taxon>Mya</taxon>
    </lineage>
</organism>
<evidence type="ECO:0000256" key="2">
    <source>
        <dbReference type="ARBA" id="ARBA00022475"/>
    </source>
</evidence>
<dbReference type="InterPro" id="IPR006201">
    <property type="entry name" value="Neur_channel"/>
</dbReference>
<sequence>MAIRSHLIPFVLVLVSMLTMPKGEREPPTEQRLHLFLLQRNSYNKLVMPEGYTINGTADSKLTVKLGMRLSQLLDVSEKNQILTTNLWLRHEWVDIRLRWDPQLFGGIVSTFIPSSELWRPDITLYNNADGDFVVTLLTKAKVFYTGLIVWEPPAIYKTYCPINVEYFPFDQQECFMKFSSWTFDGHQIDLQHVQAEKGVWVGDQLVIRNGVDLCDYYQNVEWDIINVTARRKEKFYPCCPEPYPDITFNITIRRRTLFYTINLIMPCVAISCMTVLVFYLPSDSGEKITLSISILLALTVFFLLLSDINPPTSIVIPLIGKYLMFTMIVVTLSIFLTVYTLSVHFRSPATHRMSPWVKWMFIDTIPKIIFMKRPPQQTMNRRCIRTEHGTEIRETPTGTPPLRERHDTMDSNKTQPNYENLRRRAGESSVGIYPPELRESLKAVNYIADHLHDQDVEISEERDWNYVAMVLDRIFLIFFTTASFLGTTSIFLLPPTLYDSAVALTKDNSERNQIVTTKMWLRHEWYDVRMKWDPTDFGNITYTHFPIEDMWRPDIVLYNNADGDFEVTLLIKAYVMYTGMVIWEPPAIYKSYCPINVEYFPFDEQECFFKFSSWAYDGIEVDLRHVWEEERGIIENNQTKIPMGVDLCDYSQNFEWDIINVTATRKVKFYPCCPNMPYPDITFWITIRRKTLFYTVNLIMPIVAISTLTALVFYLPSESGEKITLSISILLALTVFFLLLSDINPPTSLVIPLIGKYLLFTMIVVTMSIFLTVYTLSVHFRSPATHKMTAWTRKLFIEILPQVLCMKRPDQEDVKLCNLMDEIVSEGTENKKNTARFLLRQHYRDVENLNSGEAKFRRIRTIKSIYNYPDKIKASLRGLTYIAEHMRNSDKEKKDMLDWNYVAMVMDRLFLFLFTSACTVGTLTIFLSAPSIHNPQPPLTRSDLFCSRR</sequence>
<dbReference type="SUPFAM" id="SSF90112">
    <property type="entry name" value="Neurotransmitter-gated ion-channel transmembrane pore"/>
    <property type="match status" value="2"/>
</dbReference>
<dbReference type="InterPro" id="IPR006029">
    <property type="entry name" value="Neurotrans-gated_channel_TM"/>
</dbReference>
<evidence type="ECO:0000256" key="1">
    <source>
        <dbReference type="ARBA" id="ARBA00022448"/>
    </source>
</evidence>
<accession>A0ABY7DKY3</accession>
<evidence type="ECO:0000256" key="14">
    <source>
        <dbReference type="RuleBase" id="RU000687"/>
    </source>
</evidence>
<evidence type="ECO:0000259" key="17">
    <source>
        <dbReference type="Pfam" id="PF02932"/>
    </source>
</evidence>
<evidence type="ECO:0000259" key="16">
    <source>
        <dbReference type="Pfam" id="PF02931"/>
    </source>
</evidence>
<keyword evidence="7 14" id="KW-0472">Membrane</keyword>
<dbReference type="Pfam" id="PF02932">
    <property type="entry name" value="Neur_chan_memb"/>
    <property type="match status" value="2"/>
</dbReference>
<keyword evidence="19" id="KW-1185">Reference proteome</keyword>
<keyword evidence="8" id="KW-1015">Disulfide bond</keyword>
<dbReference type="NCBIfam" id="TIGR00860">
    <property type="entry name" value="LIC"/>
    <property type="match status" value="1"/>
</dbReference>
<dbReference type="Gene3D" id="1.20.58.390">
    <property type="entry name" value="Neurotransmitter-gated ion-channel transmembrane domain"/>
    <property type="match status" value="4"/>
</dbReference>
<evidence type="ECO:0000313" key="18">
    <source>
        <dbReference type="EMBL" id="WAQ98371.1"/>
    </source>
</evidence>
<feature type="transmembrane region" description="Helical" evidence="14">
    <location>
        <begin position="758"/>
        <end position="779"/>
    </location>
</feature>
<dbReference type="Gene3D" id="2.70.170.10">
    <property type="entry name" value="Neurotransmitter-gated ion-channel ligand-binding domain"/>
    <property type="match status" value="2"/>
</dbReference>
<keyword evidence="10" id="KW-0325">Glycoprotein</keyword>
<name>A0ABY7DKY3_MYAAR</name>
<feature type="transmembrane region" description="Helical" evidence="14">
    <location>
        <begin position="693"/>
        <end position="717"/>
    </location>
</feature>
<feature type="chain" id="PRO_5045000309" evidence="14">
    <location>
        <begin position="26"/>
        <end position="950"/>
    </location>
</feature>
<dbReference type="PRINTS" id="PR00252">
    <property type="entry name" value="NRIONCHANNEL"/>
</dbReference>
<dbReference type="PANTHER" id="PTHR18945">
    <property type="entry name" value="NEUROTRANSMITTER GATED ION CHANNEL"/>
    <property type="match status" value="1"/>
</dbReference>
<feature type="domain" description="Neurotransmitter-gated ion-channel transmembrane" evidence="17">
    <location>
        <begin position="699"/>
        <end position="927"/>
    </location>
</feature>
<keyword evidence="4 14" id="KW-1133">Transmembrane helix</keyword>
<dbReference type="PROSITE" id="PS00236">
    <property type="entry name" value="NEUROTR_ION_CHANNEL"/>
    <property type="match status" value="2"/>
</dbReference>
<evidence type="ECO:0000256" key="15">
    <source>
        <dbReference type="SAM" id="MobiDB-lite"/>
    </source>
</evidence>
<dbReference type="PRINTS" id="PR00254">
    <property type="entry name" value="NICOTINICR"/>
</dbReference>
<feature type="transmembrane region" description="Helical" evidence="14">
    <location>
        <begin position="910"/>
        <end position="930"/>
    </location>
</feature>
<dbReference type="InterPro" id="IPR018000">
    <property type="entry name" value="Neurotransmitter_ion_chnl_CS"/>
</dbReference>
<evidence type="ECO:0000256" key="9">
    <source>
        <dbReference type="ARBA" id="ARBA00023170"/>
    </source>
</evidence>
<keyword evidence="9" id="KW-0675">Receptor</keyword>
<gene>
    <name evidence="18" type="ORF">MAR_022744</name>
</gene>
<dbReference type="Pfam" id="PF02931">
    <property type="entry name" value="Neur_chan_LBD"/>
    <property type="match status" value="2"/>
</dbReference>
<evidence type="ECO:0000256" key="5">
    <source>
        <dbReference type="ARBA" id="ARBA00023018"/>
    </source>
</evidence>
<evidence type="ECO:0000256" key="12">
    <source>
        <dbReference type="ARBA" id="ARBA00023303"/>
    </source>
</evidence>
<reference evidence="18" key="1">
    <citation type="submission" date="2022-11" db="EMBL/GenBank/DDBJ databases">
        <title>Centuries of genome instability and evolution in soft-shell clam transmissible cancer (bioRxiv).</title>
        <authorList>
            <person name="Hart S.F.M."/>
            <person name="Yonemitsu M.A."/>
            <person name="Giersch R.M."/>
            <person name="Beal B.F."/>
            <person name="Arriagada G."/>
            <person name="Davis B.W."/>
            <person name="Ostrander E.A."/>
            <person name="Goff S.P."/>
            <person name="Metzger M.J."/>
        </authorList>
    </citation>
    <scope>NUCLEOTIDE SEQUENCE</scope>
    <source>
        <strain evidence="18">MELC-2E11</strain>
        <tissue evidence="18">Siphon/mantle</tissue>
    </source>
</reference>
<evidence type="ECO:0000256" key="4">
    <source>
        <dbReference type="ARBA" id="ARBA00022989"/>
    </source>
</evidence>
<keyword evidence="5" id="KW-0770">Synapse</keyword>
<feature type="signal peptide" evidence="14">
    <location>
        <begin position="1"/>
        <end position="25"/>
    </location>
</feature>
<keyword evidence="1 14" id="KW-0813">Transport</keyword>
<dbReference type="InterPro" id="IPR036734">
    <property type="entry name" value="Neur_chan_lig-bd_sf"/>
</dbReference>
<evidence type="ECO:0000256" key="7">
    <source>
        <dbReference type="ARBA" id="ARBA00023136"/>
    </source>
</evidence>
<feature type="domain" description="Neurotransmitter-gated ion-channel ligand-binding" evidence="16">
    <location>
        <begin position="508"/>
        <end position="692"/>
    </location>
</feature>
<dbReference type="CDD" id="cd19031">
    <property type="entry name" value="LGIC_ECD_nAChR_proto_alpha-like"/>
    <property type="match status" value="1"/>
</dbReference>
<dbReference type="EMBL" id="CP111014">
    <property type="protein sequence ID" value="WAQ98371.1"/>
    <property type="molecule type" value="Genomic_DNA"/>
</dbReference>
<feature type="domain" description="Neurotransmitter-gated ion-channel ligand-binding" evidence="16">
    <location>
        <begin position="37"/>
        <end position="257"/>
    </location>
</feature>
<feature type="transmembrane region" description="Helical" evidence="14">
    <location>
        <begin position="475"/>
        <end position="494"/>
    </location>
</feature>
<proteinExistence type="inferred from homology"/>
<feature type="transmembrane region" description="Helical" evidence="14">
    <location>
        <begin position="724"/>
        <end position="742"/>
    </location>
</feature>
<evidence type="ECO:0000256" key="10">
    <source>
        <dbReference type="ARBA" id="ARBA00023180"/>
    </source>
</evidence>
<dbReference type="InterPro" id="IPR036719">
    <property type="entry name" value="Neuro-gated_channel_TM_sf"/>
</dbReference>
<evidence type="ECO:0000313" key="19">
    <source>
        <dbReference type="Proteomes" id="UP001164746"/>
    </source>
</evidence>
<keyword evidence="3 14" id="KW-0812">Transmembrane</keyword>
<evidence type="ECO:0000256" key="8">
    <source>
        <dbReference type="ARBA" id="ARBA00023157"/>
    </source>
</evidence>
<dbReference type="Proteomes" id="UP001164746">
    <property type="component" value="Chromosome 3"/>
</dbReference>
<keyword evidence="2" id="KW-1003">Cell membrane</keyword>
<dbReference type="InterPro" id="IPR038050">
    <property type="entry name" value="Neuro_actylchol_rec"/>
</dbReference>
<keyword evidence="12 14" id="KW-0407">Ion channel</keyword>
<feature type="transmembrane region" description="Helical" evidence="14">
    <location>
        <begin position="289"/>
        <end position="306"/>
    </location>
</feature>
<feature type="transmembrane region" description="Helical" evidence="14">
    <location>
        <begin position="258"/>
        <end position="282"/>
    </location>
</feature>